<name>A0A7M4DH05_9MICO</name>
<evidence type="ECO:0000259" key="1">
    <source>
        <dbReference type="Pfam" id="PF05076"/>
    </source>
</evidence>
<dbReference type="SUPFAM" id="SSF103359">
    <property type="entry name" value="Suppressor of Fused, N-terminal domain"/>
    <property type="match status" value="1"/>
</dbReference>
<dbReference type="PANTHER" id="PTHR10928">
    <property type="entry name" value="SUPPRESSOR OF FUSED"/>
    <property type="match status" value="1"/>
</dbReference>
<proteinExistence type="predicted"/>
<organism evidence="2 3">
    <name type="scientific">Occultella aeris</name>
    <dbReference type="NCBI Taxonomy" id="2761496"/>
    <lineage>
        <taxon>Bacteria</taxon>
        <taxon>Bacillati</taxon>
        <taxon>Actinomycetota</taxon>
        <taxon>Actinomycetes</taxon>
        <taxon>Micrococcales</taxon>
        <taxon>Ruaniaceae</taxon>
        <taxon>Occultella</taxon>
    </lineage>
</organism>
<dbReference type="InterPro" id="IPR007768">
    <property type="entry name" value="Suppressor_of_fused"/>
</dbReference>
<accession>A0A7M4DH05</accession>
<dbReference type="RefSeq" id="WP_156740207.1">
    <property type="nucleotide sequence ID" value="NZ_CACRYJ010000017.1"/>
</dbReference>
<evidence type="ECO:0000313" key="2">
    <source>
        <dbReference type="EMBL" id="VZO36198.1"/>
    </source>
</evidence>
<sequence length="224" mass="24111">MTRDEYEQRAQAQDDWAPGWEAIDAAFGAVYPGVEPPHLATSMPARAMFGGNEYLDGASLFPSPNGYQHVVTYGMSSLYADAEDYGGERSGWGYEMTMKVVAPGKPEAGWAVSVMSNLARYTYTSGRWFEPYQAVAGNGTPISIGSGSALTSLLVVPDTEVAGVDTVHGRLDFLQLVGVTQPESDWIFADPSLTVGRIRELAAWLAETTGPDLVTDLARTVSFV</sequence>
<dbReference type="Pfam" id="PF05076">
    <property type="entry name" value="SUFU"/>
    <property type="match status" value="1"/>
</dbReference>
<dbReference type="InterPro" id="IPR037181">
    <property type="entry name" value="SUFU_N"/>
</dbReference>
<dbReference type="EMBL" id="CACRYJ010000017">
    <property type="protein sequence ID" value="VZO36198.1"/>
    <property type="molecule type" value="Genomic_DNA"/>
</dbReference>
<gene>
    <name evidence="2" type="ORF">HALOF300_01402</name>
</gene>
<reference evidence="2 3" key="1">
    <citation type="submission" date="2019-11" db="EMBL/GenBank/DDBJ databases">
        <authorList>
            <person name="Criscuolo A."/>
        </authorList>
    </citation>
    <scope>NUCLEOTIDE SEQUENCE [LARGE SCALE GENOMIC DNA]</scope>
    <source>
        <strain evidence="2">CIP111667</strain>
    </source>
</reference>
<dbReference type="PANTHER" id="PTHR10928:SF2">
    <property type="entry name" value="SUPPRESSOR OF FUSED HOMOLOG"/>
    <property type="match status" value="1"/>
</dbReference>
<comment type="caution">
    <text evidence="2">The sequence shown here is derived from an EMBL/GenBank/DDBJ whole genome shotgun (WGS) entry which is preliminary data.</text>
</comment>
<dbReference type="AlphaFoldDB" id="A0A7M4DH05"/>
<feature type="domain" description="Suppressor of fused-like" evidence="1">
    <location>
        <begin position="52"/>
        <end position="219"/>
    </location>
</feature>
<evidence type="ECO:0000313" key="3">
    <source>
        <dbReference type="Proteomes" id="UP000419743"/>
    </source>
</evidence>
<dbReference type="GO" id="GO:0005737">
    <property type="term" value="C:cytoplasm"/>
    <property type="evidence" value="ECO:0007669"/>
    <property type="project" value="TreeGrafter"/>
</dbReference>
<dbReference type="Proteomes" id="UP000419743">
    <property type="component" value="Unassembled WGS sequence"/>
</dbReference>
<protein>
    <submittedName>
        <fullName evidence="2">Suppressor of fused protein (SUFU)</fullName>
    </submittedName>
</protein>
<keyword evidence="3" id="KW-1185">Reference proteome</keyword>
<dbReference type="InterPro" id="IPR020941">
    <property type="entry name" value="SUFU-like_domain"/>
</dbReference>